<dbReference type="RefSeq" id="WP_170226527.1">
    <property type="nucleotide sequence ID" value="NZ_BJXW01000001.1"/>
</dbReference>
<comment type="caution">
    <text evidence="1">The sequence shown here is derived from an EMBL/GenBank/DDBJ whole genome shotgun (WGS) entry which is preliminary data.</text>
</comment>
<evidence type="ECO:0008006" key="3">
    <source>
        <dbReference type="Google" id="ProtNLM"/>
    </source>
</evidence>
<organism evidence="1 2">
    <name type="scientific">Cerasibacillus quisquiliarum</name>
    <dbReference type="NCBI Taxonomy" id="227865"/>
    <lineage>
        <taxon>Bacteria</taxon>
        <taxon>Bacillati</taxon>
        <taxon>Bacillota</taxon>
        <taxon>Bacilli</taxon>
        <taxon>Bacillales</taxon>
        <taxon>Bacillaceae</taxon>
        <taxon>Cerasibacillus</taxon>
    </lineage>
</organism>
<gene>
    <name evidence="1" type="ORF">CQU01_00260</name>
</gene>
<protein>
    <recommendedName>
        <fullName evidence="3">Lipoprotein YutC</fullName>
    </recommendedName>
</protein>
<reference evidence="1 2" key="1">
    <citation type="submission" date="2019-07" db="EMBL/GenBank/DDBJ databases">
        <title>Whole genome shotgun sequence of Cerasibacillus quisquiliarum NBRC 102429.</title>
        <authorList>
            <person name="Hosoyama A."/>
            <person name="Uohara A."/>
            <person name="Ohji S."/>
            <person name="Ichikawa N."/>
        </authorList>
    </citation>
    <scope>NUCLEOTIDE SEQUENCE [LARGE SCALE GENOMIC DNA]</scope>
    <source>
        <strain evidence="1 2">NBRC 102429</strain>
    </source>
</reference>
<sequence>MRKIMMIIFITCFILFGCHNDNQRLSEREHINNQLDPNSKQTVDPDFDKRVGFVNYKRDQVKHEEQRQITIDRFALADMITRILLQNEAFEEVATVVTNNDVLIAYEKNEEYDEKETINYARKTAMSVMPRFFDIHVSDNPNLIDDLQSLHNSLTTDKNDQNVVEQIIHEMNHNG</sequence>
<dbReference type="AlphaFoldDB" id="A0A511UVL3"/>
<dbReference type="Proteomes" id="UP000321491">
    <property type="component" value="Unassembled WGS sequence"/>
</dbReference>
<proteinExistence type="predicted"/>
<dbReference type="Pfam" id="PF09580">
    <property type="entry name" value="Spore_YhcN_YlaJ"/>
    <property type="match status" value="1"/>
</dbReference>
<dbReference type="PROSITE" id="PS51257">
    <property type="entry name" value="PROKAR_LIPOPROTEIN"/>
    <property type="match status" value="1"/>
</dbReference>
<evidence type="ECO:0000313" key="2">
    <source>
        <dbReference type="Proteomes" id="UP000321491"/>
    </source>
</evidence>
<accession>A0A511UVL3</accession>
<dbReference type="InterPro" id="IPR019076">
    <property type="entry name" value="Spore_lipoprot_YhcN/YlaJ-like"/>
</dbReference>
<evidence type="ECO:0000313" key="1">
    <source>
        <dbReference type="EMBL" id="GEN29788.1"/>
    </source>
</evidence>
<dbReference type="EMBL" id="BJXW01000001">
    <property type="protein sequence ID" value="GEN29788.1"/>
    <property type="molecule type" value="Genomic_DNA"/>
</dbReference>
<name>A0A511UVL3_9BACI</name>
<keyword evidence="2" id="KW-1185">Reference proteome</keyword>